<dbReference type="InterPro" id="IPR011042">
    <property type="entry name" value="6-blade_b-propeller_TolB-like"/>
</dbReference>
<evidence type="ECO:0000256" key="8">
    <source>
        <dbReference type="ARBA" id="ARBA00022840"/>
    </source>
</evidence>
<dbReference type="SMART" id="SM00219">
    <property type="entry name" value="TyrKc"/>
    <property type="match status" value="1"/>
</dbReference>
<feature type="region of interest" description="Disordered" evidence="17">
    <location>
        <begin position="2104"/>
        <end position="2164"/>
    </location>
</feature>
<comment type="similarity">
    <text evidence="16">Belongs to the protein kinase superfamily. Tyr protein kinase family. Insulin receptor subfamily.</text>
</comment>
<dbReference type="Proteomes" id="UP000502823">
    <property type="component" value="Unassembled WGS sequence"/>
</dbReference>
<keyword evidence="6 15" id="KW-0547">Nucleotide-binding</keyword>
<dbReference type="InParanoid" id="A0A6L2PUE0"/>
<dbReference type="PANTHER" id="PTHR24416:SF527">
    <property type="entry name" value="PROTO-ONCOGENE TYROSINE-PROTEIN KINASE ROS"/>
    <property type="match status" value="1"/>
</dbReference>
<evidence type="ECO:0000256" key="15">
    <source>
        <dbReference type="PROSITE-ProRule" id="PRU10141"/>
    </source>
</evidence>
<dbReference type="Gene3D" id="3.30.200.20">
    <property type="entry name" value="Phosphorylase Kinase, domain 1"/>
    <property type="match status" value="1"/>
</dbReference>
<dbReference type="InterPro" id="IPR017441">
    <property type="entry name" value="Protein_kinase_ATP_BS"/>
</dbReference>
<dbReference type="GO" id="GO:0005524">
    <property type="term" value="F:ATP binding"/>
    <property type="evidence" value="ECO:0007669"/>
    <property type="project" value="UniProtKB-UniRule"/>
</dbReference>
<evidence type="ECO:0000256" key="14">
    <source>
        <dbReference type="ARBA" id="ARBA00051243"/>
    </source>
</evidence>
<evidence type="ECO:0000256" key="13">
    <source>
        <dbReference type="ARBA" id="ARBA00023180"/>
    </source>
</evidence>
<evidence type="ECO:0000259" key="19">
    <source>
        <dbReference type="PROSITE" id="PS50011"/>
    </source>
</evidence>
<evidence type="ECO:0000259" key="20">
    <source>
        <dbReference type="PROSITE" id="PS50853"/>
    </source>
</evidence>
<dbReference type="PROSITE" id="PS50011">
    <property type="entry name" value="PROTEIN_KINASE_DOM"/>
    <property type="match status" value="1"/>
</dbReference>
<evidence type="ECO:0000256" key="12">
    <source>
        <dbReference type="ARBA" id="ARBA00023170"/>
    </source>
</evidence>
<evidence type="ECO:0000256" key="16">
    <source>
        <dbReference type="RuleBase" id="RU000312"/>
    </source>
</evidence>
<feature type="compositionally biased region" description="Low complexity" evidence="17">
    <location>
        <begin position="2112"/>
        <end position="2125"/>
    </location>
</feature>
<dbReference type="Gene3D" id="2.60.40.10">
    <property type="entry name" value="Immunoglobulins"/>
    <property type="match status" value="6"/>
</dbReference>
<dbReference type="SUPFAM" id="SSF56112">
    <property type="entry name" value="Protein kinase-like (PK-like)"/>
    <property type="match status" value="1"/>
</dbReference>
<dbReference type="SMART" id="SM00135">
    <property type="entry name" value="LY"/>
    <property type="match status" value="5"/>
</dbReference>
<dbReference type="InterPro" id="IPR036116">
    <property type="entry name" value="FN3_sf"/>
</dbReference>
<dbReference type="EMBL" id="BLKM01009318">
    <property type="protein sequence ID" value="GFG36233.1"/>
    <property type="molecule type" value="Genomic_DNA"/>
</dbReference>
<feature type="non-terminal residue" evidence="21">
    <location>
        <position position="1"/>
    </location>
</feature>
<dbReference type="PROSITE" id="PS50853">
    <property type="entry name" value="FN3"/>
    <property type="match status" value="7"/>
</dbReference>
<comment type="catalytic activity">
    <reaction evidence="14 16">
        <text>L-tyrosyl-[protein] + ATP = O-phospho-L-tyrosyl-[protein] + ADP + H(+)</text>
        <dbReference type="Rhea" id="RHEA:10596"/>
        <dbReference type="Rhea" id="RHEA-COMP:10136"/>
        <dbReference type="Rhea" id="RHEA-COMP:20101"/>
        <dbReference type="ChEBI" id="CHEBI:15378"/>
        <dbReference type="ChEBI" id="CHEBI:30616"/>
        <dbReference type="ChEBI" id="CHEBI:46858"/>
        <dbReference type="ChEBI" id="CHEBI:61978"/>
        <dbReference type="ChEBI" id="CHEBI:456216"/>
        <dbReference type="EC" id="2.7.10.1"/>
    </reaction>
</comment>
<dbReference type="PROSITE" id="PS00239">
    <property type="entry name" value="RECEPTOR_TYR_KIN_II"/>
    <property type="match status" value="1"/>
</dbReference>
<feature type="domain" description="Fibronectin type-III" evidence="20">
    <location>
        <begin position="1376"/>
        <end position="1478"/>
    </location>
</feature>
<keyword evidence="11" id="KW-0829">Tyrosine-protein kinase</keyword>
<evidence type="ECO:0000256" key="1">
    <source>
        <dbReference type="ARBA" id="ARBA00004167"/>
    </source>
</evidence>
<keyword evidence="4 16" id="KW-0812">Transmembrane</keyword>
<dbReference type="InterPro" id="IPR002011">
    <property type="entry name" value="Tyr_kinase_rcpt_2_CS"/>
</dbReference>
<dbReference type="FunFam" id="2.60.40.10:FF:002572">
    <property type="entry name" value="Tyrosine-protein kinase receptor"/>
    <property type="match status" value="1"/>
</dbReference>
<evidence type="ECO:0000256" key="17">
    <source>
        <dbReference type="SAM" id="MobiDB-lite"/>
    </source>
</evidence>
<feature type="domain" description="Fibronectin type-III" evidence="20">
    <location>
        <begin position="33"/>
        <end position="127"/>
    </location>
</feature>
<dbReference type="Pfam" id="PF07714">
    <property type="entry name" value="PK_Tyr_Ser-Thr"/>
    <property type="match status" value="1"/>
</dbReference>
<dbReference type="EC" id="2.7.10.1" evidence="16"/>
<keyword evidence="2 16" id="KW-0597">Phosphoprotein</keyword>
<dbReference type="PROSITE" id="PS00107">
    <property type="entry name" value="PROTEIN_KINASE_ATP"/>
    <property type="match status" value="1"/>
</dbReference>
<evidence type="ECO:0000313" key="22">
    <source>
        <dbReference type="Proteomes" id="UP000502823"/>
    </source>
</evidence>
<evidence type="ECO:0000256" key="10">
    <source>
        <dbReference type="ARBA" id="ARBA00023136"/>
    </source>
</evidence>
<feature type="transmembrane region" description="Helical" evidence="18">
    <location>
        <begin position="1707"/>
        <end position="1734"/>
    </location>
</feature>
<dbReference type="GO" id="GO:0043235">
    <property type="term" value="C:receptor complex"/>
    <property type="evidence" value="ECO:0007669"/>
    <property type="project" value="TreeGrafter"/>
</dbReference>
<name>A0A6L2PUE0_COPFO</name>
<dbReference type="Gene3D" id="1.10.510.10">
    <property type="entry name" value="Transferase(Phosphotransferase) domain 1"/>
    <property type="match status" value="1"/>
</dbReference>
<evidence type="ECO:0000256" key="4">
    <source>
        <dbReference type="ARBA" id="ARBA00022692"/>
    </source>
</evidence>
<evidence type="ECO:0000256" key="5">
    <source>
        <dbReference type="ARBA" id="ARBA00022737"/>
    </source>
</evidence>
<gene>
    <name evidence="21" type="ORF">Cfor_00874</name>
</gene>
<dbReference type="SUPFAM" id="SSF49265">
    <property type="entry name" value="Fibronectin type III"/>
    <property type="match status" value="4"/>
</dbReference>
<dbReference type="InterPro" id="IPR003961">
    <property type="entry name" value="FN3_dom"/>
</dbReference>
<sequence>FRIAILLSHHSEPIVSEPSVVISTLPSGVPSSAPTIVRATAVDSSRISVSWEPGPFPNGPVLSYVLQINELPEGYPALKDIPASENTNFYMFKNLLPNRNYTLSVSMRNGVGEGPPATTVVSTPPEPTVKDTRKPNLILGACHTVLRREADILAEPIIVYNTSHIIEGVAIHVRHRLLFVSDSAGYVSRSSLNHYEAPNTILTPSHAHFLPLDLSVDWLNDQLYILGTMAGGLYRLDLHDISNGVKHEGRPDVILEDPNLGAFTVDHTNFRLLVPNHSQNTVVSVSLDGREVVDLRGNTQQPMFQNVVSLAMANGVFYWTNGEVVLYEEYHPFHDSFFHNAYPDRPDKSFVSVSVNLPSSQPIPIPVNPPTNVQAILGPTLAKTSWQVPHLLGGQGKGAWQNWSYELHITDEALGTPEYKKNVNATSYTIQNLKANTEYVIKAAAYTSSGRGPWSSEFRGKTLKIPQDGKYASILWSAAEGLLKSDVTGDNVEVLVHNSDLKDVHGSYHITDIAWYKDVLYLVTNTTYVYWYNLTTHDTGPLREMDSVGSIAVDWIGRKLYWSNPKQQLITRGNLNGTQQEPLPILTVAKELNIDAIQAYIYWSTGHAVECARLNGKNRRTYYPAELFSGKQVMGLTLDVDQRTVYWIVRSHEGSTLFRAPTAEEIPQGEEIHPIKETNLHHSHMQGPLCYFGDHLLWLQDDKNAVLADMNGQNTAVISGTSLSGLNMVAVLDPVLHHYPNMSTSDTVNVIPEPVHVSSIQITGTWDQFFVKWDPVTNVNYDQVFYEVKIYDFSRTDFSEPKVTIEPFVSYWNPEIVPYSRLQITVKAFTYWGASPQVRAVVHSPPSVPTEPTNPRVFISYSRNPMRRDQDVMAVFRWDPPMYSNGIIEGYEVKCWYSLHGTDIHICDSLNLDATKLEFTAFNLSRNSTYYFQVAAYTTVGNGALTDPVRADTDVEMPVPKLLLSTLDAVKITDCDKHENQTLSRSTGPPVDLAFISLENKLFWLNEMQELLISRLDGGNRAKIVTLNNTGLSIAVDWVGRYMYWSEADDKMPGSTLYRLDLNQAERGVIHVSKILRRSKLIYSIDVTPFGSILFWIEVSTSGTGYLMTSRTDGTMIRPFFAGTPRKSSSTGDCTCPQNPSVGKAMTIDQTDPANIQVLWVDGQENHVYLSEATGCFCSVLVNATVNTEAGLPPTSITTDHRLLYWSNETEGKVYSVMKPMLASMSRSVTSVNMTGVRRIAALGQHLQPYPVPKCLSPRQARLAVNNISHTDHSITLQLPNPEQYPECKNMSLASVEYAVYYGQIKGGRNMDCSRDMNSCSKMITYSRILEVPNLKPFSAYIFHVSLKNYYSDLEGIVPLIGPPSKFQTAAGAPSSPQNVTVLVLNPTTVEVQWLPPKEFNDEKVWYEVHWCTEGMAAGVRQKTEKDVMNTDTLKNIHRADVQNLLPGQTYRIWVRANSQNSKTFSDSDGTIITTYPEPNNITLLHATPYALNISWTPSNNVPIVRYDIQYREAGSGRWNLLKGTEDTSFYFVDRLLPKTYYVFRLSLIYPHSSMPYIWPPDERFAYESLGDCPSPPGMPVIQQLRRDVYQVIWDPSRENGAHVELYCLEGKTEGGRREKREANFTLDTEDSARVEDTNVVEADDSDNWVLYYNGTENYWIITDLSPSLRYVFRVRSMNKYGWSNFSVVSESFDFTEAAMLAKQQELGIVLTVSIPIVIVAICVIGVFIMIYVFQCRQKEKKSLQAMTMTTVTRGPDVELATLRELPRRGNFVHNTNALYTTADIPTDEEIALLPHIRRDQITLTKFLGSGAFGEVFEGNARNLANSEGAETKVAIKTLRKGATEQEKAEFLKEAQLMSNFKHEHILQLLGVCLDNDPNFIIMELMENGDLLSYLRSNRPLLYTGNSLTLLDLLAMCVDVARGCRYLEEMHFVHRDLACRNCLVSSGDRQTRIVKIGDFGLARDIYKNDYYRKEGEGLLPVRWMAPESLVDGVFTCQSDVWAFGVLIWEIMTLGQQPYPARTNLEVLHYVRNGGRLGRPNNCPEELHQLMLKCWNYNPETRPTFKYCLEVLEELKSKSVDLPLIAIQNGHYVCRTRNGGIDNRGFFEDENHNNSSDSSWKTGSDSSSRDRVPFLQTSPEIIPGQGGQPEALPQGQTGLHGSQTVSPAIITPGKIPTYLELIYNDTPPPVGDGYEIPRAFPLGGVVNKTLSSEAVDRPRTISTSSTLSDGSASTPVLYQQSLLMCNKADEPKSTGKMGSILVIGNVKSNGCIGGIRKSATELRRNGEKDVSSLEKLLPSMKECTSAVNNEQAVTSCMVDNKGSVKNNINTNSAYSNVVKQPLLEEQLRQKSLENPHNCSNDKNESTFTISLNYMPTTTLS</sequence>
<dbReference type="InterPro" id="IPR000033">
    <property type="entry name" value="LDLR_classB_rpt"/>
</dbReference>
<proteinExistence type="inferred from homology"/>
<dbReference type="InterPro" id="IPR020635">
    <property type="entry name" value="Tyr_kinase_cat_dom"/>
</dbReference>
<keyword evidence="9 18" id="KW-1133">Transmembrane helix</keyword>
<organism evidence="21 22">
    <name type="scientific">Coptotermes formosanus</name>
    <name type="common">Formosan subterranean termite</name>
    <dbReference type="NCBI Taxonomy" id="36987"/>
    <lineage>
        <taxon>Eukaryota</taxon>
        <taxon>Metazoa</taxon>
        <taxon>Ecdysozoa</taxon>
        <taxon>Arthropoda</taxon>
        <taxon>Hexapoda</taxon>
        <taxon>Insecta</taxon>
        <taxon>Pterygota</taxon>
        <taxon>Neoptera</taxon>
        <taxon>Polyneoptera</taxon>
        <taxon>Dictyoptera</taxon>
        <taxon>Blattodea</taxon>
        <taxon>Blattoidea</taxon>
        <taxon>Termitoidae</taxon>
        <taxon>Rhinotermitidae</taxon>
        <taxon>Coptotermes</taxon>
    </lineage>
</organism>
<evidence type="ECO:0000256" key="18">
    <source>
        <dbReference type="SAM" id="Phobius"/>
    </source>
</evidence>
<keyword evidence="13" id="KW-0325">Glycoprotein</keyword>
<dbReference type="InterPro" id="IPR000719">
    <property type="entry name" value="Prot_kinase_dom"/>
</dbReference>
<dbReference type="SMART" id="SM00060">
    <property type="entry name" value="FN3"/>
    <property type="match status" value="8"/>
</dbReference>
<feature type="compositionally biased region" description="Polar residues" evidence="17">
    <location>
        <begin position="2153"/>
        <end position="2164"/>
    </location>
</feature>
<feature type="domain" description="Fibronectin type-III" evidence="20">
    <location>
        <begin position="851"/>
        <end position="956"/>
    </location>
</feature>
<dbReference type="InterPro" id="IPR013783">
    <property type="entry name" value="Ig-like_fold"/>
</dbReference>
<evidence type="ECO:0000256" key="2">
    <source>
        <dbReference type="ARBA" id="ARBA00022553"/>
    </source>
</evidence>
<dbReference type="InterPro" id="IPR008266">
    <property type="entry name" value="Tyr_kinase_AS"/>
</dbReference>
<dbReference type="FunCoup" id="A0A6L2PUE0">
    <property type="interactions" value="63"/>
</dbReference>
<evidence type="ECO:0000256" key="7">
    <source>
        <dbReference type="ARBA" id="ARBA00022777"/>
    </source>
</evidence>
<keyword evidence="12 16" id="KW-0675">Receptor</keyword>
<dbReference type="PRINTS" id="PR00109">
    <property type="entry name" value="TYRKINASE"/>
</dbReference>
<dbReference type="InterPro" id="IPR001245">
    <property type="entry name" value="Ser-Thr/Tyr_kinase_cat_dom"/>
</dbReference>
<accession>A0A6L2PUE0</accession>
<protein>
    <recommendedName>
        <fullName evidence="16">Tyrosine-protein kinase receptor</fullName>
        <ecNumber evidence="16">2.7.10.1</ecNumber>
    </recommendedName>
</protein>
<evidence type="ECO:0000313" key="21">
    <source>
        <dbReference type="EMBL" id="GFG36233.1"/>
    </source>
</evidence>
<feature type="binding site" evidence="15">
    <location>
        <position position="1837"/>
    </location>
    <ligand>
        <name>ATP</name>
        <dbReference type="ChEBI" id="CHEBI:30616"/>
    </ligand>
</feature>
<feature type="domain" description="Fibronectin type-III" evidence="20">
    <location>
        <begin position="751"/>
        <end position="848"/>
    </location>
</feature>
<dbReference type="GO" id="GO:0005886">
    <property type="term" value="C:plasma membrane"/>
    <property type="evidence" value="ECO:0007669"/>
    <property type="project" value="TreeGrafter"/>
</dbReference>
<dbReference type="GO" id="GO:0007169">
    <property type="term" value="P:cell surface receptor protein tyrosine kinase signaling pathway"/>
    <property type="evidence" value="ECO:0007669"/>
    <property type="project" value="InterPro"/>
</dbReference>
<dbReference type="InterPro" id="IPR050122">
    <property type="entry name" value="RTK"/>
</dbReference>
<dbReference type="FunFam" id="1.10.510.10:FF:000341">
    <property type="entry name" value="Tyrosine-protein kinase receptor"/>
    <property type="match status" value="1"/>
</dbReference>
<feature type="domain" description="Protein kinase" evidence="19">
    <location>
        <begin position="1802"/>
        <end position="2074"/>
    </location>
</feature>
<evidence type="ECO:0000256" key="3">
    <source>
        <dbReference type="ARBA" id="ARBA00022679"/>
    </source>
</evidence>
<evidence type="ECO:0000256" key="9">
    <source>
        <dbReference type="ARBA" id="ARBA00022989"/>
    </source>
</evidence>
<feature type="domain" description="Fibronectin type-III" evidence="20">
    <location>
        <begin position="1576"/>
        <end position="1699"/>
    </location>
</feature>
<reference evidence="22" key="1">
    <citation type="submission" date="2020-01" db="EMBL/GenBank/DDBJ databases">
        <title>Draft genome sequence of the Termite Coptotermes fromosanus.</title>
        <authorList>
            <person name="Itakura S."/>
            <person name="Yosikawa Y."/>
            <person name="Umezawa K."/>
        </authorList>
    </citation>
    <scope>NUCLEOTIDE SEQUENCE [LARGE SCALE GENOMIC DNA]</scope>
</reference>
<dbReference type="OrthoDB" id="65481at2759"/>
<dbReference type="Pfam" id="PF00041">
    <property type="entry name" value="fn3"/>
    <property type="match status" value="5"/>
</dbReference>
<dbReference type="Gene3D" id="2.120.10.30">
    <property type="entry name" value="TolB, C-terminal domain"/>
    <property type="match status" value="2"/>
</dbReference>
<keyword evidence="3" id="KW-0808">Transferase</keyword>
<dbReference type="SUPFAM" id="SSF63825">
    <property type="entry name" value="YWTD domain"/>
    <property type="match status" value="3"/>
</dbReference>
<dbReference type="GO" id="GO:0004714">
    <property type="term" value="F:transmembrane receptor protein tyrosine kinase activity"/>
    <property type="evidence" value="ECO:0007669"/>
    <property type="project" value="UniProtKB-EC"/>
</dbReference>
<keyword evidence="22" id="KW-1185">Reference proteome</keyword>
<keyword evidence="5" id="KW-0677">Repeat</keyword>
<keyword evidence="7" id="KW-0418">Kinase</keyword>
<dbReference type="GO" id="GO:0032006">
    <property type="term" value="P:regulation of TOR signaling"/>
    <property type="evidence" value="ECO:0007669"/>
    <property type="project" value="TreeGrafter"/>
</dbReference>
<dbReference type="CDD" id="cd05044">
    <property type="entry name" value="PTKc_c-ros"/>
    <property type="match status" value="1"/>
</dbReference>
<dbReference type="InterPro" id="IPR011009">
    <property type="entry name" value="Kinase-like_dom_sf"/>
</dbReference>
<dbReference type="PROSITE" id="PS00109">
    <property type="entry name" value="PROTEIN_KINASE_TYR"/>
    <property type="match status" value="1"/>
</dbReference>
<comment type="subcellular location">
    <subcellularLocation>
        <location evidence="1">Membrane</location>
        <topology evidence="1">Single-pass membrane protein</topology>
    </subcellularLocation>
</comment>
<dbReference type="CDD" id="cd00063">
    <property type="entry name" value="FN3"/>
    <property type="match status" value="6"/>
</dbReference>
<keyword evidence="10 18" id="KW-0472">Membrane</keyword>
<comment type="caution">
    <text evidence="21">The sequence shown here is derived from an EMBL/GenBank/DDBJ whole genome shotgun (WGS) entry which is preliminary data.</text>
</comment>
<evidence type="ECO:0000256" key="6">
    <source>
        <dbReference type="ARBA" id="ARBA00022741"/>
    </source>
</evidence>
<dbReference type="PANTHER" id="PTHR24416">
    <property type="entry name" value="TYROSINE-PROTEIN KINASE RECEPTOR"/>
    <property type="match status" value="1"/>
</dbReference>
<feature type="domain" description="Fibronectin type-III" evidence="20">
    <location>
        <begin position="1479"/>
        <end position="1572"/>
    </location>
</feature>
<dbReference type="FunFam" id="2.60.40.10:FF:002685">
    <property type="entry name" value="Tyrosine-protein kinase receptor"/>
    <property type="match status" value="1"/>
</dbReference>
<feature type="domain" description="Fibronectin type-III" evidence="20">
    <location>
        <begin position="366"/>
        <end position="468"/>
    </location>
</feature>
<keyword evidence="8 15" id="KW-0067">ATP-binding</keyword>
<evidence type="ECO:0000256" key="11">
    <source>
        <dbReference type="ARBA" id="ARBA00023137"/>
    </source>
</evidence>